<protein>
    <submittedName>
        <fullName evidence="4">Uncharacterized protein YcnI</fullName>
    </submittedName>
</protein>
<dbReference type="EMBL" id="FOFA01000006">
    <property type="protein sequence ID" value="SEQ82763.1"/>
    <property type="molecule type" value="Genomic_DNA"/>
</dbReference>
<evidence type="ECO:0000256" key="1">
    <source>
        <dbReference type="SAM" id="MobiDB-lite"/>
    </source>
</evidence>
<dbReference type="Proteomes" id="UP000198504">
    <property type="component" value="Unassembled WGS sequence"/>
</dbReference>
<dbReference type="InterPro" id="IPR038507">
    <property type="entry name" value="YcnI-like_sf"/>
</dbReference>
<gene>
    <name evidence="4" type="ORF">SAMN05421756_106113</name>
</gene>
<feature type="chain" id="PRO_5011497671" evidence="2">
    <location>
        <begin position="37"/>
        <end position="263"/>
    </location>
</feature>
<evidence type="ECO:0000313" key="5">
    <source>
        <dbReference type="Proteomes" id="UP000198504"/>
    </source>
</evidence>
<feature type="signal peptide" evidence="2">
    <location>
        <begin position="1"/>
        <end position="36"/>
    </location>
</feature>
<feature type="domain" description="YncI copper-binding" evidence="3">
    <location>
        <begin position="37"/>
        <end position="182"/>
    </location>
</feature>
<keyword evidence="5" id="KW-1185">Reference proteome</keyword>
<dbReference type="AlphaFoldDB" id="A0A1H9J7I8"/>
<proteinExistence type="predicted"/>
<reference evidence="5" key="1">
    <citation type="submission" date="2016-10" db="EMBL/GenBank/DDBJ databases">
        <authorList>
            <person name="Varghese N."/>
            <person name="Submissions S."/>
        </authorList>
    </citation>
    <scope>NUCLEOTIDE SEQUENCE [LARGE SCALE GENOMIC DNA]</scope>
    <source>
        <strain evidence="5">CGMCC 4.6856</strain>
    </source>
</reference>
<evidence type="ECO:0000256" key="2">
    <source>
        <dbReference type="SAM" id="SignalP"/>
    </source>
</evidence>
<accession>A0A1H9J7I8</accession>
<dbReference type="Gene3D" id="2.60.40.2230">
    <property type="entry name" value="Uncharacterised protein YcnI-like PF07987, DUF1775"/>
    <property type="match status" value="1"/>
</dbReference>
<dbReference type="RefSeq" id="WP_091182150.1">
    <property type="nucleotide sequence ID" value="NZ_FOFA01000006.1"/>
</dbReference>
<name>A0A1H9J7I8_9ACTN</name>
<feature type="region of interest" description="Disordered" evidence="1">
    <location>
        <begin position="189"/>
        <end position="235"/>
    </location>
</feature>
<organism evidence="4 5">
    <name type="scientific">Microlunatus flavus</name>
    <dbReference type="NCBI Taxonomy" id="1036181"/>
    <lineage>
        <taxon>Bacteria</taxon>
        <taxon>Bacillati</taxon>
        <taxon>Actinomycetota</taxon>
        <taxon>Actinomycetes</taxon>
        <taxon>Propionibacteriales</taxon>
        <taxon>Propionibacteriaceae</taxon>
        <taxon>Microlunatus</taxon>
    </lineage>
</organism>
<dbReference type="CDD" id="cd08545">
    <property type="entry name" value="YcnI_like"/>
    <property type="match status" value="1"/>
</dbReference>
<evidence type="ECO:0000259" key="3">
    <source>
        <dbReference type="Pfam" id="PF07987"/>
    </source>
</evidence>
<dbReference type="STRING" id="1036181.SAMN05421756_106113"/>
<dbReference type="OrthoDB" id="9810871at2"/>
<evidence type="ECO:0000313" key="4">
    <source>
        <dbReference type="EMBL" id="SEQ82763.1"/>
    </source>
</evidence>
<dbReference type="Pfam" id="PF07987">
    <property type="entry name" value="DUF1775"/>
    <property type="match status" value="1"/>
</dbReference>
<dbReference type="InterPro" id="IPR012533">
    <property type="entry name" value="YcnI-copper_dom"/>
</dbReference>
<sequence>MSSTVRHPLPGRPVRVVATALGAAALVVLVPGSAQAHVGMTADSTAAGSHALLTLAVPHGCEGSPTTRISVQVPAGIDDVVPAVNPGWQVRKVEEKLDPPVTADDGDQITSRVAEVVWTARRPLPDGFRDSLSLQVALPAEAAGQQLAFPTLQTCVEGETAWTQVPAAGQDHDDLDHPAPVVLVTAAEPDDHGAAGGSGDHHAGAADADLSTGSGAGAEVTAARPTGTSWTGPAGLALGALGLAAGSAALWSSRRAPARAPRS</sequence>
<feature type="compositionally biased region" description="Basic and acidic residues" evidence="1">
    <location>
        <begin position="189"/>
        <end position="204"/>
    </location>
</feature>
<keyword evidence="2" id="KW-0732">Signal</keyword>